<organism evidence="2 3">
    <name type="scientific">Mycena metata</name>
    <dbReference type="NCBI Taxonomy" id="1033252"/>
    <lineage>
        <taxon>Eukaryota</taxon>
        <taxon>Fungi</taxon>
        <taxon>Dikarya</taxon>
        <taxon>Basidiomycota</taxon>
        <taxon>Agaricomycotina</taxon>
        <taxon>Agaricomycetes</taxon>
        <taxon>Agaricomycetidae</taxon>
        <taxon>Agaricales</taxon>
        <taxon>Marasmiineae</taxon>
        <taxon>Mycenaceae</taxon>
        <taxon>Mycena</taxon>
    </lineage>
</organism>
<evidence type="ECO:0000256" key="1">
    <source>
        <dbReference type="SAM" id="MobiDB-lite"/>
    </source>
</evidence>
<comment type="caution">
    <text evidence="2">The sequence shown here is derived from an EMBL/GenBank/DDBJ whole genome shotgun (WGS) entry which is preliminary data.</text>
</comment>
<protein>
    <submittedName>
        <fullName evidence="2">Uncharacterized protein</fullName>
    </submittedName>
</protein>
<accession>A0AAD7GRP9</accession>
<dbReference type="Proteomes" id="UP001215598">
    <property type="component" value="Unassembled WGS sequence"/>
</dbReference>
<evidence type="ECO:0000313" key="3">
    <source>
        <dbReference type="Proteomes" id="UP001215598"/>
    </source>
</evidence>
<dbReference type="EMBL" id="JARKIB010000499">
    <property type="protein sequence ID" value="KAJ7703749.1"/>
    <property type="molecule type" value="Genomic_DNA"/>
</dbReference>
<name>A0AAD7GRP9_9AGAR</name>
<reference evidence="2" key="1">
    <citation type="submission" date="2023-03" db="EMBL/GenBank/DDBJ databases">
        <title>Massive genome expansion in bonnet fungi (Mycena s.s.) driven by repeated elements and novel gene families across ecological guilds.</title>
        <authorList>
            <consortium name="Lawrence Berkeley National Laboratory"/>
            <person name="Harder C.B."/>
            <person name="Miyauchi S."/>
            <person name="Viragh M."/>
            <person name="Kuo A."/>
            <person name="Thoen E."/>
            <person name="Andreopoulos B."/>
            <person name="Lu D."/>
            <person name="Skrede I."/>
            <person name="Drula E."/>
            <person name="Henrissat B."/>
            <person name="Morin E."/>
            <person name="Kohler A."/>
            <person name="Barry K."/>
            <person name="LaButti K."/>
            <person name="Morin E."/>
            <person name="Salamov A."/>
            <person name="Lipzen A."/>
            <person name="Mereny Z."/>
            <person name="Hegedus B."/>
            <person name="Baldrian P."/>
            <person name="Stursova M."/>
            <person name="Weitz H."/>
            <person name="Taylor A."/>
            <person name="Grigoriev I.V."/>
            <person name="Nagy L.G."/>
            <person name="Martin F."/>
            <person name="Kauserud H."/>
        </authorList>
    </citation>
    <scope>NUCLEOTIDE SEQUENCE</scope>
    <source>
        <strain evidence="2">CBHHK182m</strain>
    </source>
</reference>
<gene>
    <name evidence="2" type="ORF">B0H16DRAFT_1747881</name>
</gene>
<sequence>MLTLRLSGVVSSLAVGPILPDVSRGSQPDSRFLSDQLPGPHPAPLDPTITALWRRFMYSNQSMSMLVTSTSNSYRPIRGDSCGMKVFPR</sequence>
<feature type="region of interest" description="Disordered" evidence="1">
    <location>
        <begin position="20"/>
        <end position="44"/>
    </location>
</feature>
<evidence type="ECO:0000313" key="2">
    <source>
        <dbReference type="EMBL" id="KAJ7703749.1"/>
    </source>
</evidence>
<proteinExistence type="predicted"/>
<keyword evidence="3" id="KW-1185">Reference proteome</keyword>
<dbReference type="AlphaFoldDB" id="A0AAD7GRP9"/>